<dbReference type="Pfam" id="PF25496">
    <property type="entry name" value="URGCP"/>
    <property type="match status" value="1"/>
</dbReference>
<dbReference type="InterPro" id="IPR057365">
    <property type="entry name" value="URGCP"/>
</dbReference>
<dbReference type="KEGG" id="ccan:109695665"/>
<dbReference type="OrthoDB" id="9449373at2759"/>
<accession>A0A8C0X761</accession>
<evidence type="ECO:0000313" key="1">
    <source>
        <dbReference type="Ensembl" id="ENSCCNP00000023576.1"/>
    </source>
</evidence>
<dbReference type="PANTHER" id="PTHR22797:SF36">
    <property type="entry name" value="CASPASE RECRUITMENT DOMAIN-CONTAINING PROTEIN 6"/>
    <property type="match status" value="1"/>
</dbReference>
<dbReference type="PROSITE" id="PS50209">
    <property type="entry name" value="CARD"/>
    <property type="match status" value="1"/>
</dbReference>
<dbReference type="Pfam" id="PF00619">
    <property type="entry name" value="CARD"/>
    <property type="match status" value="1"/>
</dbReference>
<dbReference type="GO" id="GO:0042981">
    <property type="term" value="P:regulation of apoptotic process"/>
    <property type="evidence" value="ECO:0007669"/>
    <property type="project" value="InterPro"/>
</dbReference>
<dbReference type="InterPro" id="IPR001315">
    <property type="entry name" value="CARD"/>
</dbReference>
<dbReference type="InterPro" id="IPR011029">
    <property type="entry name" value="DEATH-like_dom_sf"/>
</dbReference>
<dbReference type="SUPFAM" id="SSF47986">
    <property type="entry name" value="DEATH domain"/>
    <property type="match status" value="1"/>
</dbReference>
<dbReference type="PANTHER" id="PTHR22797">
    <property type="entry name" value="CARD6/NUCLEOLAR PROTEIN 3"/>
    <property type="match status" value="1"/>
</dbReference>
<dbReference type="InterPro" id="IPR052685">
    <property type="entry name" value="Apoptosis_Repressor_CARD"/>
</dbReference>
<dbReference type="SMART" id="SM00114">
    <property type="entry name" value="CARD"/>
    <property type="match status" value="1"/>
</dbReference>
<dbReference type="CDD" id="cd01671">
    <property type="entry name" value="CARD"/>
    <property type="match status" value="1"/>
</dbReference>
<reference evidence="1" key="1">
    <citation type="submission" date="2023-09" db="UniProtKB">
        <authorList>
            <consortium name="Ensembl"/>
        </authorList>
    </citation>
    <scope>IDENTIFICATION</scope>
</reference>
<sequence>MATEAIPSEIIEGQRRKLLEILQQDPDSVLDTLTSRRLISEKEYEALDKVTDPLKKSRKLLILVQKKGEGSCQDFLRCLSSTFPESAAACDFQHEFLQHETIAPLSMGVSKNSEDTFFPGKKKPENPEITMFTNEKEQLNLETFKFFRNKETALSTKDNEKECDTPKVTLPYPVEKVKYEIPATITYLKDGQRYEEPDDSLYLGKEDYQEPIRYPEDAEMTGKEGDYDDPDHIVYDGEEDLDYSETTALSDEEHNYDDSEISISLEEEEEKEEKNMEERKKVFKDVLSCLNIDRSRKILPDFVKQFSLDQGCGWTPEIPGDLAWNFLMKIQALDVTARESILRHRVPDEDNKDELLTGMENLGIQDIQAINPLDVLCASMLCSDSSLQREVMSNMFQCQFALPLLLPDAENNKIILMLGAMKGIVKKQSTQSSGRPTGDTEKFLTLMKMPVISFVRLGYCSFSKSRILNTLLNPTQLESHKIFLHHDLSDLVLPRQISDGLVEITWCFPDSVDLKESCNFFQKPVAVANLRGDLENFWIQFGFLMEVSSAVFFFTDYIGEKEWNLLMFLGEAAIERCYFVLSPQARKSEEAQIFQRILKLKPSQLLFWEGEEAEDRRKNMKALQTALQEVMASSFRCVSMEDMAFQARELGIQVDQDFETTQGVQVFHSENMARTAEDEGQQKHSQTKSLSESPAQMPVREPGDRYEVSQNFHHSPVFLPHQENCSLPTITRGKFNSVSLKATWVMASHFGSEHRGKWFCPLPFQNSRAHTWGKSFDIKYFQPQRFYSGERFMKFSKTPWRHNLHGTFGRTPRSTSQHFGACSERPQTMEALTRSGVSQLGHIHFLGSQLERAVRTPQPGHAHTQGTQLTEATRKLMRTSHFRHPYSQSFQSAGAIQKLVRPTSHKEAQLMTQDKPSDSAFQTGFHSMSRSKPSSQFKSHQPMGSQVNHFQSKLSQPVPSQPKPPHLQCSQVKPSPSKPPYPQIFQAKSSSSKPPHQQSSQAKPSSSKSSHSQCSQAELFHPNHLIPNPPKLNFLHPNSFSPGHANPRTPNLSLLSPSSINKSHARPIHHRPRHTTQEQDPKGESIKEQTPDTYEMCSLIRPFLSHGNSKTCGEGQRLLVLA</sequence>
<dbReference type="Gene3D" id="1.10.533.10">
    <property type="entry name" value="Death Domain, Fas"/>
    <property type="match status" value="1"/>
</dbReference>
<dbReference type="CTD" id="84674"/>
<proteinExistence type="predicted"/>
<protein>
    <submittedName>
        <fullName evidence="1">Uncharacterized protein</fullName>
    </submittedName>
</protein>
<organism evidence="1">
    <name type="scientific">Castor canadensis</name>
    <name type="common">American beaver</name>
    <dbReference type="NCBI Taxonomy" id="51338"/>
    <lineage>
        <taxon>Eukaryota</taxon>
        <taxon>Metazoa</taxon>
        <taxon>Chordata</taxon>
        <taxon>Craniata</taxon>
        <taxon>Vertebrata</taxon>
        <taxon>Euteleostomi</taxon>
        <taxon>Mammalia</taxon>
        <taxon>Eutheria</taxon>
        <taxon>Euarchontoglires</taxon>
        <taxon>Glires</taxon>
        <taxon>Rodentia</taxon>
        <taxon>Castorimorpha</taxon>
        <taxon>Castoridae</taxon>
        <taxon>Castor</taxon>
    </lineage>
</organism>
<dbReference type="Ensembl" id="ENSCCNT00000030111.1">
    <property type="protein sequence ID" value="ENSCCNP00000023576.1"/>
    <property type="gene ID" value="ENSCCNG00000023148.1"/>
</dbReference>
<gene>
    <name evidence="1" type="primary">Card6</name>
</gene>
<name>A0A8C0X761_CASCN</name>